<dbReference type="PANTHER" id="PTHR23019:SF0">
    <property type="entry name" value="NUCLEAR PORE MEMBRANE GLYCOPROTEIN 210"/>
    <property type="match status" value="1"/>
</dbReference>
<dbReference type="RefSeq" id="WP_096241249.1">
    <property type="nucleotide sequence ID" value="NZ_LT907978.1"/>
</dbReference>
<dbReference type="Gene3D" id="3.40.50.10320">
    <property type="entry name" value="LmbE-like"/>
    <property type="match status" value="1"/>
</dbReference>
<dbReference type="SMART" id="SM00635">
    <property type="entry name" value="BID_2"/>
    <property type="match status" value="3"/>
</dbReference>
<dbReference type="Gene3D" id="2.60.40.1080">
    <property type="match status" value="3"/>
</dbReference>
<evidence type="ECO:0000256" key="1">
    <source>
        <dbReference type="SAM" id="SignalP"/>
    </source>
</evidence>
<gene>
    <name evidence="3" type="ORF">EHLA_2961</name>
</gene>
<dbReference type="EMBL" id="LT907978">
    <property type="protein sequence ID" value="SOB73515.1"/>
    <property type="molecule type" value="Genomic_DNA"/>
</dbReference>
<feature type="domain" description="BIG2" evidence="2">
    <location>
        <begin position="125"/>
        <end position="204"/>
    </location>
</feature>
<dbReference type="PANTHER" id="PTHR23019">
    <property type="entry name" value="NUCLEAR PORE MEMBRANE GLYCOPROTEIN GP210-RELATED"/>
    <property type="match status" value="1"/>
</dbReference>
<proteinExistence type="predicted"/>
<dbReference type="InterPro" id="IPR003343">
    <property type="entry name" value="Big_2"/>
</dbReference>
<dbReference type="AlphaFoldDB" id="A0A285PZY8"/>
<dbReference type="InterPro" id="IPR024078">
    <property type="entry name" value="LmbE-like_dom_sf"/>
</dbReference>
<reference evidence="4" key="1">
    <citation type="submission" date="2017-09" db="EMBL/GenBank/DDBJ databases">
        <authorList>
            <person name="Shetty A S."/>
        </authorList>
    </citation>
    <scope>NUCLEOTIDE SEQUENCE [LARGE SCALE GENOMIC DNA]</scope>
</reference>
<feature type="signal peptide" evidence="1">
    <location>
        <begin position="1"/>
        <end position="31"/>
    </location>
</feature>
<dbReference type="Proteomes" id="UP000217549">
    <property type="component" value="Chromosome I"/>
</dbReference>
<evidence type="ECO:0000313" key="4">
    <source>
        <dbReference type="Proteomes" id="UP000217549"/>
    </source>
</evidence>
<feature type="domain" description="BIG2" evidence="2">
    <location>
        <begin position="211"/>
        <end position="290"/>
    </location>
</feature>
<dbReference type="Pfam" id="PF02368">
    <property type="entry name" value="Big_2"/>
    <property type="match status" value="3"/>
</dbReference>
<feature type="chain" id="PRO_5039727607" evidence="1">
    <location>
        <begin position="32"/>
        <end position="509"/>
    </location>
</feature>
<dbReference type="InterPro" id="IPR008964">
    <property type="entry name" value="Invasin/intimin_cell_adhesion"/>
</dbReference>
<keyword evidence="4" id="KW-1185">Reference proteome</keyword>
<evidence type="ECO:0000313" key="3">
    <source>
        <dbReference type="EMBL" id="SOB73515.1"/>
    </source>
</evidence>
<dbReference type="SUPFAM" id="SSF102588">
    <property type="entry name" value="LmbE-like"/>
    <property type="match status" value="1"/>
</dbReference>
<name>A0A285PZY8_9FIRM</name>
<organism evidence="3 4">
    <name type="scientific">Anaerobutyricum hallii</name>
    <dbReference type="NCBI Taxonomy" id="39488"/>
    <lineage>
        <taxon>Bacteria</taxon>
        <taxon>Bacillati</taxon>
        <taxon>Bacillota</taxon>
        <taxon>Clostridia</taxon>
        <taxon>Lachnospirales</taxon>
        <taxon>Lachnospiraceae</taxon>
        <taxon>Anaerobutyricum</taxon>
    </lineage>
</organism>
<keyword evidence="1" id="KW-0732">Signal</keyword>
<feature type="domain" description="BIG2" evidence="2">
    <location>
        <begin position="41"/>
        <end position="117"/>
    </location>
</feature>
<protein>
    <submittedName>
        <fullName evidence="3">Deacetylase LmbE-like domain</fullName>
    </submittedName>
</protein>
<evidence type="ECO:0000259" key="2">
    <source>
        <dbReference type="SMART" id="SM00635"/>
    </source>
</evidence>
<accession>A0A285PZY8</accession>
<dbReference type="SUPFAM" id="SSF49373">
    <property type="entry name" value="Invasin/intimin cell-adhesion fragments"/>
    <property type="match status" value="3"/>
</dbReference>
<dbReference type="InterPro" id="IPR045197">
    <property type="entry name" value="NUP210-like"/>
</dbReference>
<sequence>MLFKEKKFIKFTVIIVTLCMLFLGETVSANAKVDKRKDLSEIKTIKIVNKKKVLYTNTWYTLKVKTNKKKISKNIIWKSSNPSVAKISTKGKITARKTGTTRITAIEEKSNIHTSYTVQVKKSKGLKKIKIISKKKKLLEGESVKLRLKRIPANTTYKDVKWISSNKNIATVSEKGVVQAKKAGVVTIRAKEPFTKKTSKIKLKIKEQHIPVTGIWWKSKITSMEVGEKIKLNAQIEPWNATNKKIIYSSSDKTKVSIDTNRGVLTALRPTEYVEVRATSVDGKYRATYQLKITKSKGYLTKQSLDKLNLTNVTKLMIVAHPDDETLWGGSHLIDSDYLVVCMSNGWYKKRSSDFERVMNQTGDPHIILDYPDIRKDWVTNGQYAYEMDLYSTCKNAMQEDIELLLNYKKWDEVITHNPDGEYGKLHHQMVSDMVTKVFQKSLKGKSKLYYFGHYYKKGEQIPGNKISEENLQIKERLVNEYQPTAKGAIEAFGHMIPYENWVLAEDWK</sequence>
<dbReference type="KEGG" id="ehl:EHLA_2961"/>